<evidence type="ECO:0000313" key="4">
    <source>
        <dbReference type="Proteomes" id="UP000243096"/>
    </source>
</evidence>
<evidence type="ECO:0000259" key="2">
    <source>
        <dbReference type="PROSITE" id="PS50181"/>
    </source>
</evidence>
<proteinExistence type="predicted"/>
<dbReference type="InterPro" id="IPR001810">
    <property type="entry name" value="F-box_dom"/>
</dbReference>
<dbReference type="AlphaFoldDB" id="A0A2P5K7K0"/>
<evidence type="ECO:0000313" key="3">
    <source>
        <dbReference type="EMBL" id="PPB82055.1"/>
    </source>
</evidence>
<dbReference type="EMBL" id="PRDW01000014">
    <property type="protein sequence ID" value="PPB82055.1"/>
    <property type="molecule type" value="Genomic_DNA"/>
</dbReference>
<organism evidence="3 4">
    <name type="scientific">Mycetohabitans endofungorum</name>
    <dbReference type="NCBI Taxonomy" id="417203"/>
    <lineage>
        <taxon>Bacteria</taxon>
        <taxon>Pseudomonadati</taxon>
        <taxon>Pseudomonadota</taxon>
        <taxon>Betaproteobacteria</taxon>
        <taxon>Burkholderiales</taxon>
        <taxon>Burkholderiaceae</taxon>
        <taxon>Mycetohabitans</taxon>
    </lineage>
</organism>
<sequence>MCALQSSQNHHAAAAAPPGSLRQLAPENTYTLKEPLICTAENQAKEPANGSTIVRKNRPTTYRDLPLEIIQQVADYLPFYLIGDLSTVDRRTYHVLREQRLRYLCYARALRLGERTFDLASVLQLLAEIERIRINPALRAEPLRTLGWLILDLPDAQKPTAFSLIFEAADRMPQKQRLQIQRKMIELISDCPAPQQLKMYNFAYAIAERRGREQDNTWAELASLLECLPIDPSQFESEYRVFLNRLPNLSVAGQADLIIKLAELLSRLYWSVNKTKAAEYYEILQQWAQRLPPSHQGAPIGALAETIWVVPESQRPGYFSNIRSMTLSLPNHQLGSALRNLPCALKYLPSALHAYEFSLLETTIQRVEPSQRSMAAFGLLLSAAMLRDTLPLKHIWQLALRLLDGGDETDIVDVLEAAKDMCLMLGLSSEQKRDVKIEIMAFVERNKLTQNTQTFLLTYIAE</sequence>
<feature type="region of interest" description="Disordered" evidence="1">
    <location>
        <begin position="1"/>
        <end position="20"/>
    </location>
</feature>
<protein>
    <recommendedName>
        <fullName evidence="2">F-box domain-containing protein</fullName>
    </recommendedName>
</protein>
<name>A0A2P5K7K0_9BURK</name>
<evidence type="ECO:0000256" key="1">
    <source>
        <dbReference type="SAM" id="MobiDB-lite"/>
    </source>
</evidence>
<keyword evidence="4" id="KW-1185">Reference proteome</keyword>
<dbReference type="PROSITE" id="PS50181">
    <property type="entry name" value="FBOX"/>
    <property type="match status" value="1"/>
</dbReference>
<gene>
    <name evidence="3" type="ORF">B0O95_11422</name>
</gene>
<comment type="caution">
    <text evidence="3">The sequence shown here is derived from an EMBL/GenBank/DDBJ whole genome shotgun (WGS) entry which is preliminary data.</text>
</comment>
<accession>A0A2P5K7K0</accession>
<dbReference type="Proteomes" id="UP000243096">
    <property type="component" value="Unassembled WGS sequence"/>
</dbReference>
<feature type="domain" description="F-box" evidence="2">
    <location>
        <begin position="59"/>
        <end position="109"/>
    </location>
</feature>
<reference evidence="3 4" key="1">
    <citation type="submission" date="2018-01" db="EMBL/GenBank/DDBJ databases">
        <title>Genomic Encyclopedia of Type Strains, Phase III (KMG-III): the genomes of soil and plant-associated and newly described type strains.</title>
        <authorList>
            <person name="Whitman W."/>
        </authorList>
    </citation>
    <scope>NUCLEOTIDE SEQUENCE [LARGE SCALE GENOMIC DNA]</scope>
    <source>
        <strain evidence="3 4">HKI456</strain>
    </source>
</reference>